<dbReference type="STRING" id="1231623.Tasa_028_093"/>
<dbReference type="AlphaFoldDB" id="A0A0D6MMQ2"/>
<dbReference type="InterPro" id="IPR006311">
    <property type="entry name" value="TAT_signal"/>
</dbReference>
<evidence type="ECO:0000259" key="3">
    <source>
        <dbReference type="Pfam" id="PF08450"/>
    </source>
</evidence>
<reference evidence="4 5" key="1">
    <citation type="submission" date="2012-10" db="EMBL/GenBank/DDBJ databases">
        <title>Genome sequencing of Tanticharoenia sakaeratensis NBRC 103193.</title>
        <authorList>
            <person name="Azuma Y."/>
            <person name="Hadano H."/>
            <person name="Hirakawa H."/>
            <person name="Matsushita K."/>
        </authorList>
    </citation>
    <scope>NUCLEOTIDE SEQUENCE [LARGE SCALE GENOMIC DNA]</scope>
    <source>
        <strain evidence="4 5">NBRC 103193</strain>
    </source>
</reference>
<gene>
    <name evidence="4" type="ORF">Tasa_028_093</name>
</gene>
<sequence length="415" mass="44521">MRRSTRVSSDLKADRSLSRRTALASLGAAALTPAWAARAALPAPPSVVSTPARQWGPMAPPSAIPDPDIIVLDPSFKDLLFPNANLELVWRGGGWLEGPAWSTEGRFLLLSDTVRSQQYRYIFDDAPNADPARGPDTGIVSIFRKESFNANGNTFDTEGRLVTCEHGLRRVIRWEHDGSCRVLADSYQGRHLNSPNDVVASPDGAIWFTDPAYGDTTAEGHPDADGPANPRKALRPFIGNEVTSEHGGLQRQADHTFRWDPRSGTIEAVLSQDQAPGPNGLCFSPDAKTLYVISSGKAPGQQGPAGDRKIRAFDMSSGRPANGRIFTDFTLDGQSLIPDGMRADVFGNLWCGASGPLGLCGVFIYNPAGRMIGRLRLPVGCSNLTFGGEKRDTLFACCGTSLFSLTTSTQGAGFS</sequence>
<dbReference type="GO" id="GO:0016787">
    <property type="term" value="F:hydrolase activity"/>
    <property type="evidence" value="ECO:0007669"/>
    <property type="project" value="UniProtKB-KW"/>
</dbReference>
<name>A0A0D6MMQ2_9PROT</name>
<feature type="chain" id="PRO_5002308206" evidence="2">
    <location>
        <begin position="37"/>
        <end position="415"/>
    </location>
</feature>
<dbReference type="OrthoDB" id="241638at2"/>
<dbReference type="PANTHER" id="PTHR47572:SF4">
    <property type="entry name" value="LACTONASE DRP35"/>
    <property type="match status" value="1"/>
</dbReference>
<evidence type="ECO:0000313" key="4">
    <source>
        <dbReference type="EMBL" id="GAN54726.1"/>
    </source>
</evidence>
<dbReference type="InterPro" id="IPR013658">
    <property type="entry name" value="SGL"/>
</dbReference>
<evidence type="ECO:0000256" key="1">
    <source>
        <dbReference type="ARBA" id="ARBA00022801"/>
    </source>
</evidence>
<evidence type="ECO:0000313" key="5">
    <source>
        <dbReference type="Proteomes" id="UP000032679"/>
    </source>
</evidence>
<evidence type="ECO:0000256" key="2">
    <source>
        <dbReference type="SAM" id="SignalP"/>
    </source>
</evidence>
<dbReference type="Pfam" id="PF08450">
    <property type="entry name" value="SGL"/>
    <property type="match status" value="1"/>
</dbReference>
<dbReference type="Proteomes" id="UP000032679">
    <property type="component" value="Unassembled WGS sequence"/>
</dbReference>
<dbReference type="RefSeq" id="WP_048849260.1">
    <property type="nucleotide sequence ID" value="NZ_BALE01000028.1"/>
</dbReference>
<keyword evidence="1" id="KW-0378">Hydrolase</keyword>
<proteinExistence type="predicted"/>
<feature type="domain" description="SMP-30/Gluconolactonase/LRE-like region" evidence="3">
    <location>
        <begin position="97"/>
        <end position="395"/>
    </location>
</feature>
<dbReference type="InterPro" id="IPR051262">
    <property type="entry name" value="SMP-30/CGR1_Lactonase"/>
</dbReference>
<keyword evidence="5" id="KW-1185">Reference proteome</keyword>
<dbReference type="PROSITE" id="PS51318">
    <property type="entry name" value="TAT"/>
    <property type="match status" value="1"/>
</dbReference>
<feature type="signal peptide" evidence="2">
    <location>
        <begin position="1"/>
        <end position="36"/>
    </location>
</feature>
<dbReference type="InterPro" id="IPR011042">
    <property type="entry name" value="6-blade_b-propeller_TolB-like"/>
</dbReference>
<accession>A0A0D6MMQ2</accession>
<dbReference type="Gene3D" id="2.120.10.30">
    <property type="entry name" value="TolB, C-terminal domain"/>
    <property type="match status" value="1"/>
</dbReference>
<comment type="caution">
    <text evidence="4">The sequence shown here is derived from an EMBL/GenBank/DDBJ whole genome shotgun (WGS) entry which is preliminary data.</text>
</comment>
<protein>
    <submittedName>
        <fullName evidence="4">Gluconolactonase</fullName>
    </submittedName>
</protein>
<organism evidence="4 5">
    <name type="scientific">Tanticharoenia sakaeratensis NBRC 103193</name>
    <dbReference type="NCBI Taxonomy" id="1231623"/>
    <lineage>
        <taxon>Bacteria</taxon>
        <taxon>Pseudomonadati</taxon>
        <taxon>Pseudomonadota</taxon>
        <taxon>Alphaproteobacteria</taxon>
        <taxon>Acetobacterales</taxon>
        <taxon>Acetobacteraceae</taxon>
        <taxon>Tanticharoenia</taxon>
    </lineage>
</organism>
<keyword evidence="2" id="KW-0732">Signal</keyword>
<dbReference type="SUPFAM" id="SSF63829">
    <property type="entry name" value="Calcium-dependent phosphotriesterase"/>
    <property type="match status" value="1"/>
</dbReference>
<dbReference type="PANTHER" id="PTHR47572">
    <property type="entry name" value="LIPOPROTEIN-RELATED"/>
    <property type="match status" value="1"/>
</dbReference>
<dbReference type="EMBL" id="BALE01000028">
    <property type="protein sequence ID" value="GAN54726.1"/>
    <property type="molecule type" value="Genomic_DNA"/>
</dbReference>